<protein>
    <recommendedName>
        <fullName evidence="7">PRA1 family protein</fullName>
    </recommendedName>
</protein>
<evidence type="ECO:0000256" key="4">
    <source>
        <dbReference type="ARBA" id="ARBA00022692"/>
    </source>
</evidence>
<organism evidence="8 9">
    <name type="scientific">Hevea brasiliensis</name>
    <name type="common">Para rubber tree</name>
    <name type="synonym">Siphonia brasiliensis</name>
    <dbReference type="NCBI Taxonomy" id="3981"/>
    <lineage>
        <taxon>Eukaryota</taxon>
        <taxon>Viridiplantae</taxon>
        <taxon>Streptophyta</taxon>
        <taxon>Embryophyta</taxon>
        <taxon>Tracheophyta</taxon>
        <taxon>Spermatophyta</taxon>
        <taxon>Magnoliopsida</taxon>
        <taxon>eudicotyledons</taxon>
        <taxon>Gunneridae</taxon>
        <taxon>Pentapetalae</taxon>
        <taxon>rosids</taxon>
        <taxon>fabids</taxon>
        <taxon>Malpighiales</taxon>
        <taxon>Euphorbiaceae</taxon>
        <taxon>Crotonoideae</taxon>
        <taxon>Micrandreae</taxon>
        <taxon>Hevea</taxon>
    </lineage>
</organism>
<dbReference type="PANTHER" id="PTHR19317:SF16">
    <property type="entry name" value="PRA1 FAMILY PROTEIN E"/>
    <property type="match status" value="1"/>
</dbReference>
<evidence type="ECO:0000313" key="9">
    <source>
        <dbReference type="Proteomes" id="UP001174677"/>
    </source>
</evidence>
<keyword evidence="9" id="KW-1185">Reference proteome</keyword>
<evidence type="ECO:0000256" key="3">
    <source>
        <dbReference type="ARBA" id="ARBA00006483"/>
    </source>
</evidence>
<reference evidence="8" key="1">
    <citation type="journal article" date="2023" name="Plant Biotechnol. J.">
        <title>Chromosome-level wild Hevea brasiliensis genome provides new tools for genomic-assisted breeding and valuable loci to elevate rubber yield.</title>
        <authorList>
            <person name="Cheng H."/>
            <person name="Song X."/>
            <person name="Hu Y."/>
            <person name="Wu T."/>
            <person name="Yang Q."/>
            <person name="An Z."/>
            <person name="Feng S."/>
            <person name="Deng Z."/>
            <person name="Wu W."/>
            <person name="Zeng X."/>
            <person name="Tu M."/>
            <person name="Wang X."/>
            <person name="Huang H."/>
        </authorList>
    </citation>
    <scope>NUCLEOTIDE SEQUENCE</scope>
    <source>
        <strain evidence="8">MT/VB/25A 57/8</strain>
    </source>
</reference>
<comment type="subcellular location">
    <subcellularLocation>
        <location evidence="2">Endomembrane system</location>
        <topology evidence="2">Multi-pass membrane protein</topology>
    </subcellularLocation>
    <subcellularLocation>
        <location evidence="7">Membrane</location>
        <topology evidence="7">Multi-pass membrane protein</topology>
    </subcellularLocation>
</comment>
<evidence type="ECO:0000313" key="8">
    <source>
        <dbReference type="EMBL" id="KAJ9180083.1"/>
    </source>
</evidence>
<comment type="similarity">
    <text evidence="3 7">Belongs to the PRA1 family.</text>
</comment>
<feature type="transmembrane region" description="Helical" evidence="7">
    <location>
        <begin position="60"/>
        <end position="83"/>
    </location>
</feature>
<dbReference type="PANTHER" id="PTHR19317">
    <property type="entry name" value="PRENYLATED RAB ACCEPTOR 1-RELATED"/>
    <property type="match status" value="1"/>
</dbReference>
<feature type="transmembrane region" description="Helical" evidence="7">
    <location>
        <begin position="33"/>
        <end position="54"/>
    </location>
</feature>
<evidence type="ECO:0000256" key="5">
    <source>
        <dbReference type="ARBA" id="ARBA00022989"/>
    </source>
</evidence>
<dbReference type="Proteomes" id="UP001174677">
    <property type="component" value="Chromosome 5"/>
</dbReference>
<comment type="function">
    <text evidence="1 7">May be involved in both secretory and endocytic intracellular trafficking in the endosomal/prevacuolar compartments.</text>
</comment>
<gene>
    <name evidence="8" type="ORF">P3X46_008369</name>
</gene>
<comment type="caution">
    <text evidence="8">The sequence shown here is derived from an EMBL/GenBank/DDBJ whole genome shotgun (WGS) entry which is preliminary data.</text>
</comment>
<keyword evidence="4 7" id="KW-0812">Transmembrane</keyword>
<accession>A0ABQ9MMK8</accession>
<keyword evidence="5 7" id="KW-1133">Transmembrane helix</keyword>
<dbReference type="EMBL" id="JARPOI010000005">
    <property type="protein sequence ID" value="KAJ9180083.1"/>
    <property type="molecule type" value="Genomic_DNA"/>
</dbReference>
<keyword evidence="6 7" id="KW-0472">Membrane</keyword>
<dbReference type="InterPro" id="IPR004895">
    <property type="entry name" value="Prenylated_rab_accept_PRA1"/>
</dbReference>
<proteinExistence type="inferred from homology"/>
<evidence type="ECO:0000256" key="2">
    <source>
        <dbReference type="ARBA" id="ARBA00004127"/>
    </source>
</evidence>
<evidence type="ECO:0000256" key="1">
    <source>
        <dbReference type="ARBA" id="ARBA00002501"/>
    </source>
</evidence>
<dbReference type="Pfam" id="PF03208">
    <property type="entry name" value="PRA1"/>
    <property type="match status" value="1"/>
</dbReference>
<keyword evidence="7" id="KW-0813">Transport</keyword>
<sequence length="103" mass="12224">MATRRPWAELFNRSSFFRPYGCGKAIFRIKYNLNYFGVNYAMAFLFILFLSLLWHPVSMIVFIIIFVTRFFLYFSLQGPVVLFSITFDDRVALLVNFFNHLLA</sequence>
<evidence type="ECO:0000256" key="6">
    <source>
        <dbReference type="ARBA" id="ARBA00023136"/>
    </source>
</evidence>
<evidence type="ECO:0000256" key="7">
    <source>
        <dbReference type="RuleBase" id="RU363107"/>
    </source>
</evidence>
<name>A0ABQ9MMK8_HEVBR</name>